<organism evidence="2 3">
    <name type="scientific">Westerdykella ornata</name>
    <dbReference type="NCBI Taxonomy" id="318751"/>
    <lineage>
        <taxon>Eukaryota</taxon>
        <taxon>Fungi</taxon>
        <taxon>Dikarya</taxon>
        <taxon>Ascomycota</taxon>
        <taxon>Pezizomycotina</taxon>
        <taxon>Dothideomycetes</taxon>
        <taxon>Pleosporomycetidae</taxon>
        <taxon>Pleosporales</taxon>
        <taxon>Sporormiaceae</taxon>
        <taxon>Westerdykella</taxon>
    </lineage>
</organism>
<proteinExistence type="predicted"/>
<feature type="compositionally biased region" description="Basic and acidic residues" evidence="1">
    <location>
        <begin position="600"/>
        <end position="616"/>
    </location>
</feature>
<feature type="region of interest" description="Disordered" evidence="1">
    <location>
        <begin position="196"/>
        <end position="276"/>
    </location>
</feature>
<feature type="compositionally biased region" description="Low complexity" evidence="1">
    <location>
        <begin position="147"/>
        <end position="160"/>
    </location>
</feature>
<dbReference type="EMBL" id="ML986509">
    <property type="protein sequence ID" value="KAF2273536.1"/>
    <property type="molecule type" value="Genomic_DNA"/>
</dbReference>
<reference evidence="2" key="1">
    <citation type="journal article" date="2020" name="Stud. Mycol.">
        <title>101 Dothideomycetes genomes: a test case for predicting lifestyles and emergence of pathogens.</title>
        <authorList>
            <person name="Haridas S."/>
            <person name="Albert R."/>
            <person name="Binder M."/>
            <person name="Bloem J."/>
            <person name="Labutti K."/>
            <person name="Salamov A."/>
            <person name="Andreopoulos B."/>
            <person name="Baker S."/>
            <person name="Barry K."/>
            <person name="Bills G."/>
            <person name="Bluhm B."/>
            <person name="Cannon C."/>
            <person name="Castanera R."/>
            <person name="Culley D."/>
            <person name="Daum C."/>
            <person name="Ezra D."/>
            <person name="Gonzalez J."/>
            <person name="Henrissat B."/>
            <person name="Kuo A."/>
            <person name="Liang C."/>
            <person name="Lipzen A."/>
            <person name="Lutzoni F."/>
            <person name="Magnuson J."/>
            <person name="Mondo S."/>
            <person name="Nolan M."/>
            <person name="Ohm R."/>
            <person name="Pangilinan J."/>
            <person name="Park H.-J."/>
            <person name="Ramirez L."/>
            <person name="Alfaro M."/>
            <person name="Sun H."/>
            <person name="Tritt A."/>
            <person name="Yoshinaga Y."/>
            <person name="Zwiers L.-H."/>
            <person name="Turgeon B."/>
            <person name="Goodwin S."/>
            <person name="Spatafora J."/>
            <person name="Crous P."/>
            <person name="Grigoriev I."/>
        </authorList>
    </citation>
    <scope>NUCLEOTIDE SEQUENCE</scope>
    <source>
        <strain evidence="2">CBS 379.55</strain>
    </source>
</reference>
<feature type="compositionally biased region" description="Pro residues" evidence="1">
    <location>
        <begin position="136"/>
        <end position="146"/>
    </location>
</feature>
<dbReference type="AlphaFoldDB" id="A0A6A6JD37"/>
<feature type="compositionally biased region" description="Pro residues" evidence="1">
    <location>
        <begin position="498"/>
        <end position="510"/>
    </location>
</feature>
<dbReference type="GeneID" id="54546451"/>
<feature type="compositionally biased region" description="Polar residues" evidence="1">
    <location>
        <begin position="248"/>
        <end position="258"/>
    </location>
</feature>
<name>A0A6A6JD37_WESOR</name>
<feature type="compositionally biased region" description="Low complexity" evidence="1">
    <location>
        <begin position="167"/>
        <end position="180"/>
    </location>
</feature>
<feature type="compositionally biased region" description="Low complexity" evidence="1">
    <location>
        <begin position="118"/>
        <end position="135"/>
    </location>
</feature>
<evidence type="ECO:0000313" key="3">
    <source>
        <dbReference type="Proteomes" id="UP000800097"/>
    </source>
</evidence>
<keyword evidence="3" id="KW-1185">Reference proteome</keyword>
<accession>A0A6A6JD37</accession>
<gene>
    <name evidence="2" type="ORF">EI97DRAFT_152901</name>
</gene>
<protein>
    <submittedName>
        <fullName evidence="2">Uncharacterized protein</fullName>
    </submittedName>
</protein>
<dbReference type="OrthoDB" id="5431222at2759"/>
<sequence>MSWSAPVVGTTLYPPPSYPTGQPGYNAQQPQPAPQASYGPYPAAPPYAGTAPQRPPDTRPPKKKGNPIITRYPPPPGYRGPAQPQAPYGQNHQQAPQPPYGLGYAAPTTYPAQGYSAPTGYPQGYTYPPSAYGQPPAYPPQQPYPQQPYAGAPAYQYPQQGYPPPQGYTQPSTAYAGAQGYSAPPYAAQQATYAGYPPQPAVVDPSQQPYAQPHGWQQHGTQAPYPTSVAYNPPAANGDPSAAPAPTGTHSGHPGSTQDPAPAPDPNNPATEDSEKKPLYLGWDDWDFDFEGAIWPKANEPVDQNLSLGVIIWRPAKQVTRCLPAFFEQAEEQALKAPAPKLGNGESVSEYFSLENAHQAFLNIRQTDDWHKIKNDPVFVVFPEEKDMELITLEECIAKRDRPDEPLELRESEDEEMHDSNWSVMDNLEQALSGKPEDAQPSGLDRSKAPKSNQEQEDILARLGVTGSPKPPSDEPIEIPFSLLEKTANAALPQKALVPPPPPQHPPPPSSVAHAQRNLSPNGPQYDPWNPSKGQTVQNGQASPPRSEASNGTYAGSDFAENPINGVDNAEKTTEAYNAGPQPTADLERADSSISRKRSHGETETSEDTLRQQGDHAKRKRRSEVDSVYSRR</sequence>
<evidence type="ECO:0000313" key="2">
    <source>
        <dbReference type="EMBL" id="KAF2273536.1"/>
    </source>
</evidence>
<feature type="region of interest" description="Disordered" evidence="1">
    <location>
        <begin position="1"/>
        <end position="180"/>
    </location>
</feature>
<evidence type="ECO:0000256" key="1">
    <source>
        <dbReference type="SAM" id="MobiDB-lite"/>
    </source>
</evidence>
<dbReference type="Proteomes" id="UP000800097">
    <property type="component" value="Unassembled WGS sequence"/>
</dbReference>
<feature type="compositionally biased region" description="Low complexity" evidence="1">
    <location>
        <begin position="21"/>
        <end position="52"/>
    </location>
</feature>
<dbReference type="RefSeq" id="XP_033651075.1">
    <property type="nucleotide sequence ID" value="XM_033793276.1"/>
</dbReference>
<feature type="region of interest" description="Disordered" evidence="1">
    <location>
        <begin position="433"/>
        <end position="632"/>
    </location>
</feature>
<feature type="compositionally biased region" description="Polar residues" evidence="1">
    <location>
        <begin position="532"/>
        <end position="554"/>
    </location>
</feature>